<dbReference type="InterPro" id="IPR024083">
    <property type="entry name" value="Fumarase/histidase_N"/>
</dbReference>
<evidence type="ECO:0000256" key="2">
    <source>
        <dbReference type="ARBA" id="ARBA00012338"/>
    </source>
</evidence>
<dbReference type="InterPro" id="IPR000362">
    <property type="entry name" value="Fumarate_lyase_fam"/>
</dbReference>
<keyword evidence="4 6" id="KW-0028">Amino-acid biosynthesis</keyword>
<name>A0ABS5KWY6_9ACTN</name>
<dbReference type="Pfam" id="PF14698">
    <property type="entry name" value="ASL_C2"/>
    <property type="match status" value="1"/>
</dbReference>
<feature type="domain" description="Argininosuccinate lyase C-terminal" evidence="8">
    <location>
        <begin position="365"/>
        <end position="437"/>
    </location>
</feature>
<comment type="caution">
    <text evidence="9">The sequence shown here is derived from an EMBL/GenBank/DDBJ whole genome shotgun (WGS) entry which is preliminary data.</text>
</comment>
<comment type="pathway">
    <text evidence="1 6">Amino-acid biosynthesis; L-arginine biosynthesis; L-arginine from L-ornithine and carbamoyl phosphate: step 3/3.</text>
</comment>
<dbReference type="NCBIfam" id="TIGR00838">
    <property type="entry name" value="argH"/>
    <property type="match status" value="1"/>
</dbReference>
<sequence length="504" mass="55296">MSEKLWGGRFASDITDDVLKYTETVSVDHRMLEFDMWQNIAHVLMLGAQGINDDADTRVLLSGLLAMEEQRTADGLTLDVRHEDVHLNTEQMLISRVGEVGGRMHTARSRNDQVQTDARMVTRSWILDAVRELAGFAAELFGCPAEELQTVIPGYTHSQAAQPISVAFWKAAHANALLRDADRLVEAWKRVNVSPLGTCALAGTTFDLDRRYPARLLGFDGVLPNALDATSTRDWTVEVAAAAASGAANISRMQEEIVTWSSNEYALVQVHDSFATGSSIMPQKKNPVVAELARGKSGRVIGALVQLLVMEKSVGLGYSCDLQEDKPFYWAGIDTYLETIRLCRQQNLRTGFDGVRGEALCWDNFSTATELANALVSRFKVPFRAAHRISGDVVATVMAQGQTLRNTDLVSRTLKDGHDIDLGGDELRQILDPRNALNGYRSEGATGPASMRVQQAEGLKATAERLAWAKERRARLDLAKTETLKTAGEIVSRLAPASEAEVAR</sequence>
<keyword evidence="6" id="KW-0963">Cytoplasm</keyword>
<feature type="domain" description="Fumarate lyase N-terminal" evidence="7">
    <location>
        <begin position="69"/>
        <end position="302"/>
    </location>
</feature>
<accession>A0ABS5KWY6</accession>
<dbReference type="Pfam" id="PF00206">
    <property type="entry name" value="Lyase_1"/>
    <property type="match status" value="1"/>
</dbReference>
<dbReference type="RefSeq" id="WP_212013678.1">
    <property type="nucleotide sequence ID" value="NZ_JAAFYZ010000107.1"/>
</dbReference>
<proteinExistence type="inferred from homology"/>
<comment type="subcellular location">
    <subcellularLocation>
        <location evidence="6">Cytoplasm</location>
    </subcellularLocation>
</comment>
<dbReference type="EC" id="4.3.2.1" evidence="2 6"/>
<comment type="catalytic activity">
    <reaction evidence="6">
        <text>2-(N(omega)-L-arginino)succinate = fumarate + L-arginine</text>
        <dbReference type="Rhea" id="RHEA:24020"/>
        <dbReference type="ChEBI" id="CHEBI:29806"/>
        <dbReference type="ChEBI" id="CHEBI:32682"/>
        <dbReference type="ChEBI" id="CHEBI:57472"/>
        <dbReference type="EC" id="4.3.2.1"/>
    </reaction>
</comment>
<evidence type="ECO:0000256" key="4">
    <source>
        <dbReference type="ARBA" id="ARBA00022605"/>
    </source>
</evidence>
<evidence type="ECO:0000259" key="8">
    <source>
        <dbReference type="Pfam" id="PF14698"/>
    </source>
</evidence>
<keyword evidence="10" id="KW-1185">Reference proteome</keyword>
<dbReference type="PRINTS" id="PR00149">
    <property type="entry name" value="FUMRATELYASE"/>
</dbReference>
<keyword evidence="5 6" id="KW-0456">Lyase</keyword>
<dbReference type="GO" id="GO:0004056">
    <property type="term" value="F:argininosuccinate lyase activity"/>
    <property type="evidence" value="ECO:0007669"/>
    <property type="project" value="UniProtKB-EC"/>
</dbReference>
<evidence type="ECO:0000313" key="10">
    <source>
        <dbReference type="Proteomes" id="UP000730482"/>
    </source>
</evidence>
<dbReference type="InterPro" id="IPR022761">
    <property type="entry name" value="Fumarate_lyase_N"/>
</dbReference>
<dbReference type="PROSITE" id="PS00163">
    <property type="entry name" value="FUMARATE_LYASES"/>
    <property type="match status" value="1"/>
</dbReference>
<keyword evidence="3 6" id="KW-0055">Arginine biosynthesis</keyword>
<dbReference type="PANTHER" id="PTHR43814">
    <property type="entry name" value="ARGININOSUCCINATE LYASE"/>
    <property type="match status" value="1"/>
</dbReference>
<evidence type="ECO:0000256" key="1">
    <source>
        <dbReference type="ARBA" id="ARBA00004941"/>
    </source>
</evidence>
<gene>
    <name evidence="6 9" type="primary">argH</name>
    <name evidence="9" type="ORF">KGQ19_27290</name>
</gene>
<evidence type="ECO:0000259" key="7">
    <source>
        <dbReference type="Pfam" id="PF00206"/>
    </source>
</evidence>
<evidence type="ECO:0000256" key="5">
    <source>
        <dbReference type="ARBA" id="ARBA00023239"/>
    </source>
</evidence>
<dbReference type="Gene3D" id="1.20.200.10">
    <property type="entry name" value="Fumarase/aspartase (Central domain)"/>
    <property type="match status" value="1"/>
</dbReference>
<evidence type="ECO:0000256" key="3">
    <source>
        <dbReference type="ARBA" id="ARBA00022571"/>
    </source>
</evidence>
<dbReference type="SUPFAM" id="SSF48557">
    <property type="entry name" value="L-aspartase-like"/>
    <property type="match status" value="1"/>
</dbReference>
<comment type="similarity">
    <text evidence="6">Belongs to the lyase 1 family. Argininosuccinate lyase subfamily.</text>
</comment>
<dbReference type="CDD" id="cd01359">
    <property type="entry name" value="Argininosuccinate_lyase"/>
    <property type="match status" value="1"/>
</dbReference>
<dbReference type="EMBL" id="JAAFYZ010000107">
    <property type="protein sequence ID" value="MBS2550582.1"/>
    <property type="molecule type" value="Genomic_DNA"/>
</dbReference>
<evidence type="ECO:0000256" key="6">
    <source>
        <dbReference type="HAMAP-Rule" id="MF_00006"/>
    </source>
</evidence>
<dbReference type="HAMAP" id="MF_00006">
    <property type="entry name" value="Arg_succ_lyase"/>
    <property type="match status" value="1"/>
</dbReference>
<dbReference type="InterPro" id="IPR009049">
    <property type="entry name" value="Argininosuccinate_lyase"/>
</dbReference>
<protein>
    <recommendedName>
        <fullName evidence="2 6">Argininosuccinate lyase</fullName>
        <shortName evidence="6">ASAL</shortName>
        <ecNumber evidence="2 6">4.3.2.1</ecNumber>
    </recommendedName>
    <alternativeName>
        <fullName evidence="6">Arginosuccinase</fullName>
    </alternativeName>
</protein>
<dbReference type="Gene3D" id="1.10.275.10">
    <property type="entry name" value="Fumarase/aspartase (N-terminal domain)"/>
    <property type="match status" value="1"/>
</dbReference>
<dbReference type="InterPro" id="IPR029419">
    <property type="entry name" value="Arg_succ_lyase_C"/>
</dbReference>
<dbReference type="InterPro" id="IPR020557">
    <property type="entry name" value="Fumarate_lyase_CS"/>
</dbReference>
<reference evidence="9 10" key="1">
    <citation type="submission" date="2020-02" db="EMBL/GenBank/DDBJ databases">
        <title>Acidophilic actinobacteria isolated from forest soil.</title>
        <authorList>
            <person name="Golinska P."/>
        </authorList>
    </citation>
    <scope>NUCLEOTIDE SEQUENCE [LARGE SCALE GENOMIC DNA]</scope>
    <source>
        <strain evidence="9 10">NL8</strain>
    </source>
</reference>
<dbReference type="PANTHER" id="PTHR43814:SF1">
    <property type="entry name" value="ARGININOSUCCINATE LYASE"/>
    <property type="match status" value="1"/>
</dbReference>
<dbReference type="Proteomes" id="UP000730482">
    <property type="component" value="Unassembled WGS sequence"/>
</dbReference>
<dbReference type="InterPro" id="IPR008948">
    <property type="entry name" value="L-Aspartase-like"/>
</dbReference>
<dbReference type="Gene3D" id="1.10.40.30">
    <property type="entry name" value="Fumarase/aspartase (C-terminal domain)"/>
    <property type="match status" value="1"/>
</dbReference>
<organism evidence="9 10">
    <name type="scientific">Catenulispora pinistramenti</name>
    <dbReference type="NCBI Taxonomy" id="2705254"/>
    <lineage>
        <taxon>Bacteria</taxon>
        <taxon>Bacillati</taxon>
        <taxon>Actinomycetota</taxon>
        <taxon>Actinomycetes</taxon>
        <taxon>Catenulisporales</taxon>
        <taxon>Catenulisporaceae</taxon>
        <taxon>Catenulispora</taxon>
    </lineage>
</organism>
<dbReference type="PRINTS" id="PR00145">
    <property type="entry name" value="ARGSUCLYASE"/>
</dbReference>
<evidence type="ECO:0000313" key="9">
    <source>
        <dbReference type="EMBL" id="MBS2550582.1"/>
    </source>
</evidence>